<keyword evidence="4" id="KW-1185">Reference proteome</keyword>
<evidence type="ECO:0008006" key="5">
    <source>
        <dbReference type="Google" id="ProtNLM"/>
    </source>
</evidence>
<organism evidence="3 4">
    <name type="scientific">Streptomyces nigrescens</name>
    <dbReference type="NCBI Taxonomy" id="1920"/>
    <lineage>
        <taxon>Bacteria</taxon>
        <taxon>Bacillati</taxon>
        <taxon>Actinomycetota</taxon>
        <taxon>Actinomycetes</taxon>
        <taxon>Kitasatosporales</taxon>
        <taxon>Streptomycetaceae</taxon>
        <taxon>Streptomyces</taxon>
    </lineage>
</organism>
<feature type="transmembrane region" description="Helical" evidence="2">
    <location>
        <begin position="339"/>
        <end position="359"/>
    </location>
</feature>
<keyword evidence="2" id="KW-1133">Transmembrane helix</keyword>
<protein>
    <recommendedName>
        <fullName evidence="5">PE-PGRS family protein</fullName>
    </recommendedName>
</protein>
<feature type="transmembrane region" description="Helical" evidence="2">
    <location>
        <begin position="315"/>
        <end position="333"/>
    </location>
</feature>
<proteinExistence type="predicted"/>
<feature type="region of interest" description="Disordered" evidence="1">
    <location>
        <begin position="270"/>
        <end position="294"/>
    </location>
</feature>
<accession>A0ABY7JF46</accession>
<keyword evidence="2" id="KW-0812">Transmembrane</keyword>
<keyword evidence="2" id="KW-0472">Membrane</keyword>
<sequence>MTGGWPCEPFLTAAGRPGSAPTEKTLPGRDRNRTNETDLGDVVRQGGLSSVAGTGPALGIGKVVGGMRGAVLGGGVGNVVGGLAVDGQKLAVDGQKGGQGLGAALLRNAAAGALLSPSRDELRSLLDGTASGHEILLLALPGGACAGYAALALREGTSLRPFHADLIARRSHMLRVRITGAGAGLHFPRPGRTDGPKRHRRLHPTLRLTAPSGGRDLYIDRCLAPVPLAEVLENRSGWLYWRPRPDGQPGWSEPALLVLDDSRFVVGAAPGGPVPDGHAGAPGGASVTRSLPSPEPTRAVGPYVLWQPHVHRPGLLAFAVGYLSVCLIAAGIGYGNGTALGLCLATTVLGPALGPLLIARRRSTCLRSLPRP</sequence>
<evidence type="ECO:0000256" key="2">
    <source>
        <dbReference type="SAM" id="Phobius"/>
    </source>
</evidence>
<gene>
    <name evidence="3" type="ORF">STRNI_006984</name>
</gene>
<name>A0ABY7JF46_STRNI</name>
<evidence type="ECO:0000313" key="3">
    <source>
        <dbReference type="EMBL" id="WAU08291.1"/>
    </source>
</evidence>
<evidence type="ECO:0000256" key="1">
    <source>
        <dbReference type="SAM" id="MobiDB-lite"/>
    </source>
</evidence>
<dbReference type="Proteomes" id="UP001210169">
    <property type="component" value="Chromosome"/>
</dbReference>
<reference evidence="3 4" key="1">
    <citation type="submission" date="2022-12" db="EMBL/GenBank/DDBJ databases">
        <authorList>
            <person name="Ruckert C."/>
            <person name="Busche T."/>
            <person name="Kalinowski J."/>
            <person name="Wittmann C."/>
        </authorList>
    </citation>
    <scope>NUCLEOTIDE SEQUENCE [LARGE SCALE GENOMIC DNA]</scope>
    <source>
        <strain evidence="3 4">DSM 40276</strain>
    </source>
</reference>
<evidence type="ECO:0000313" key="4">
    <source>
        <dbReference type="Proteomes" id="UP001210169"/>
    </source>
</evidence>
<feature type="compositionally biased region" description="Basic and acidic residues" evidence="1">
    <location>
        <begin position="26"/>
        <end position="36"/>
    </location>
</feature>
<dbReference type="RefSeq" id="WP_277412633.1">
    <property type="nucleotide sequence ID" value="NZ_CP114203.1"/>
</dbReference>
<feature type="region of interest" description="Disordered" evidence="1">
    <location>
        <begin position="1"/>
        <end position="37"/>
    </location>
</feature>
<dbReference type="EMBL" id="CP114203">
    <property type="protein sequence ID" value="WAU08291.1"/>
    <property type="molecule type" value="Genomic_DNA"/>
</dbReference>
<dbReference type="GeneID" id="301336128"/>